<dbReference type="EMBL" id="CP059733">
    <property type="protein sequence ID" value="WDE05756.1"/>
    <property type="molecule type" value="Genomic_DNA"/>
</dbReference>
<dbReference type="SUPFAM" id="SSF46689">
    <property type="entry name" value="Homeodomain-like"/>
    <property type="match status" value="2"/>
</dbReference>
<dbReference type="InterPro" id="IPR009057">
    <property type="entry name" value="Homeodomain-like_sf"/>
</dbReference>
<evidence type="ECO:0000256" key="4">
    <source>
        <dbReference type="ARBA" id="ARBA00023163"/>
    </source>
</evidence>
<keyword evidence="7" id="KW-1185">Reference proteome</keyword>
<dbReference type="SMART" id="SM00342">
    <property type="entry name" value="HTH_ARAC"/>
    <property type="match status" value="1"/>
</dbReference>
<dbReference type="PROSITE" id="PS00041">
    <property type="entry name" value="HTH_ARAC_FAMILY_1"/>
    <property type="match status" value="1"/>
</dbReference>
<evidence type="ECO:0000259" key="5">
    <source>
        <dbReference type="PROSITE" id="PS01124"/>
    </source>
</evidence>
<feature type="domain" description="HTH araC/xylS-type" evidence="5">
    <location>
        <begin position="181"/>
        <end position="278"/>
    </location>
</feature>
<dbReference type="RefSeq" id="WP_044841746.1">
    <property type="nucleotide sequence ID" value="NZ_CP059733.1"/>
</dbReference>
<keyword evidence="3" id="KW-0010">Activator</keyword>
<evidence type="ECO:0000313" key="7">
    <source>
        <dbReference type="Proteomes" id="UP000032352"/>
    </source>
</evidence>
<evidence type="ECO:0000313" key="6">
    <source>
        <dbReference type="EMBL" id="WDE05756.1"/>
    </source>
</evidence>
<dbReference type="KEGG" id="tvd:SG34_002125"/>
<gene>
    <name evidence="6" type="ORF">SG34_002125</name>
</gene>
<dbReference type="Pfam" id="PF12833">
    <property type="entry name" value="HTH_18"/>
    <property type="match status" value="1"/>
</dbReference>
<dbReference type="InterPro" id="IPR018062">
    <property type="entry name" value="HTH_AraC-typ_CS"/>
</dbReference>
<dbReference type="PANTHER" id="PTHR46796">
    <property type="entry name" value="HTH-TYPE TRANSCRIPTIONAL ACTIVATOR RHAS-RELATED"/>
    <property type="match status" value="1"/>
</dbReference>
<organism evidence="6 7">
    <name type="scientific">Thalassomonas viridans</name>
    <dbReference type="NCBI Taxonomy" id="137584"/>
    <lineage>
        <taxon>Bacteria</taxon>
        <taxon>Pseudomonadati</taxon>
        <taxon>Pseudomonadota</taxon>
        <taxon>Gammaproteobacteria</taxon>
        <taxon>Alteromonadales</taxon>
        <taxon>Colwelliaceae</taxon>
        <taxon>Thalassomonas</taxon>
    </lineage>
</organism>
<dbReference type="PROSITE" id="PS01124">
    <property type="entry name" value="HTH_ARAC_FAMILY_2"/>
    <property type="match status" value="1"/>
</dbReference>
<dbReference type="InterPro" id="IPR003313">
    <property type="entry name" value="AraC-bd"/>
</dbReference>
<sequence>MPRINDKQPPAKKTGLFYQESRVLPYVTLRRADRSSACYHTHSHDEFSFGVIDNGVADYHNMRHKGRLSAGASVSMNPGDAHSCNPSKGNWCYRMLFVDSAWVARLQQDTLVTRGQDYLPFDNMYRTDPAGYRQFDQLFRDLQQENNPLALESRLIEYLLPRFARGTISAQAQVRDLYRLNRVKELIMDRLDANLSLDDFVACAGLSRYHLIRSFKQVYGQSPHAFQLDQRIGKAKRLLAGGAGITETAAALGFADQSHFHRHFQKRIALTPKQYQNCFQPG</sequence>
<accession>A0AAE9Z2U8</accession>
<keyword evidence="4" id="KW-0804">Transcription</keyword>
<protein>
    <submittedName>
        <fullName evidence="6">AraC family transcriptional regulator</fullName>
    </submittedName>
</protein>
<reference evidence="6 7" key="2">
    <citation type="journal article" date="2022" name="Mar. Drugs">
        <title>Bioassay-Guided Fractionation Leads to the Detection of Cholic Acid Generated by the Rare Thalassomonas sp.</title>
        <authorList>
            <person name="Pheiffer F."/>
            <person name="Schneider Y.K."/>
            <person name="Hansen E.H."/>
            <person name="Andersen J.H."/>
            <person name="Isaksson J."/>
            <person name="Busche T."/>
            <person name="R C."/>
            <person name="Kalinowski J."/>
            <person name="Zyl L.V."/>
            <person name="Trindade M."/>
        </authorList>
    </citation>
    <scope>NUCLEOTIDE SEQUENCE [LARGE SCALE GENOMIC DNA]</scope>
    <source>
        <strain evidence="6 7">XOM25</strain>
    </source>
</reference>
<dbReference type="InterPro" id="IPR037923">
    <property type="entry name" value="HTH-like"/>
</dbReference>
<name>A0AAE9Z2U8_9GAMM</name>
<dbReference type="InterPro" id="IPR020449">
    <property type="entry name" value="Tscrpt_reg_AraC-type_HTH"/>
</dbReference>
<dbReference type="GO" id="GO:0043565">
    <property type="term" value="F:sequence-specific DNA binding"/>
    <property type="evidence" value="ECO:0007669"/>
    <property type="project" value="InterPro"/>
</dbReference>
<dbReference type="Gene3D" id="1.10.10.60">
    <property type="entry name" value="Homeodomain-like"/>
    <property type="match status" value="1"/>
</dbReference>
<dbReference type="InterPro" id="IPR018060">
    <property type="entry name" value="HTH_AraC"/>
</dbReference>
<dbReference type="PANTHER" id="PTHR46796:SF2">
    <property type="entry name" value="TRANSCRIPTIONAL REGULATORY PROTEIN"/>
    <property type="match status" value="1"/>
</dbReference>
<dbReference type="PRINTS" id="PR00032">
    <property type="entry name" value="HTHARAC"/>
</dbReference>
<evidence type="ECO:0000256" key="3">
    <source>
        <dbReference type="ARBA" id="ARBA00023159"/>
    </source>
</evidence>
<dbReference type="GO" id="GO:0003700">
    <property type="term" value="F:DNA-binding transcription factor activity"/>
    <property type="evidence" value="ECO:0007669"/>
    <property type="project" value="InterPro"/>
</dbReference>
<dbReference type="AlphaFoldDB" id="A0AAE9Z2U8"/>
<proteinExistence type="predicted"/>
<reference evidence="6 7" key="1">
    <citation type="journal article" date="2015" name="Genome Announc.">
        <title>Draft Genome Sequences of Marine Isolates of Thalassomonas viridans and Thalassomonas actiniarum.</title>
        <authorList>
            <person name="Olonade I."/>
            <person name="van Zyl L.J."/>
            <person name="Trindade M."/>
        </authorList>
    </citation>
    <scope>NUCLEOTIDE SEQUENCE [LARGE SCALE GENOMIC DNA]</scope>
    <source>
        <strain evidence="6 7">XOM25</strain>
    </source>
</reference>
<dbReference type="Pfam" id="PF02311">
    <property type="entry name" value="AraC_binding"/>
    <property type="match status" value="1"/>
</dbReference>
<keyword evidence="2" id="KW-0238">DNA-binding</keyword>
<evidence type="ECO:0000256" key="2">
    <source>
        <dbReference type="ARBA" id="ARBA00023125"/>
    </source>
</evidence>
<evidence type="ECO:0000256" key="1">
    <source>
        <dbReference type="ARBA" id="ARBA00023015"/>
    </source>
</evidence>
<dbReference type="Proteomes" id="UP000032352">
    <property type="component" value="Chromosome"/>
</dbReference>
<keyword evidence="1" id="KW-0805">Transcription regulation</keyword>
<dbReference type="InterPro" id="IPR050204">
    <property type="entry name" value="AraC_XylS_family_regulators"/>
</dbReference>
<dbReference type="SUPFAM" id="SSF51215">
    <property type="entry name" value="Regulatory protein AraC"/>
    <property type="match status" value="1"/>
</dbReference>